<dbReference type="SUPFAM" id="SSF46689">
    <property type="entry name" value="Homeodomain-like"/>
    <property type="match status" value="1"/>
</dbReference>
<dbReference type="Proteomes" id="UP000315389">
    <property type="component" value="Unassembled WGS sequence"/>
</dbReference>
<keyword evidence="4" id="KW-0812">Transmembrane</keyword>
<dbReference type="Gene3D" id="1.10.10.60">
    <property type="entry name" value="Homeodomain-like"/>
    <property type="match status" value="1"/>
</dbReference>
<keyword evidence="7" id="KW-1185">Reference proteome</keyword>
<name>A0A542ZVC0_RARFA</name>
<dbReference type="GO" id="GO:0003700">
    <property type="term" value="F:DNA-binding transcription factor activity"/>
    <property type="evidence" value="ECO:0007669"/>
    <property type="project" value="InterPro"/>
</dbReference>
<sequence>MEIRDTYRPNTMKSVTKKVEASAASRGVLYPARLPTFHREPAGQGLAAFVRWFWIPEWDIEPGRASRQHVVGFPACNLVVENGVAGIAGPTTRASHRDLSGKGWAVGALLLPAAAAVLVADVAALRDAYRRVDYPELAAAVGAAMNDEAPPPERRRAAISAFTDWLYDRLGTPSEEGLLANRMVAAADADSALLSVTDLAEHLHVSVRTVQRLAAKYVGLPPAALIRRRRLQEAAEQLRQNPSLDLAALAHELGYADHAHLTNDFRTTLGFTPSKYRLSLPAGGEPGP</sequence>
<evidence type="ECO:0000256" key="3">
    <source>
        <dbReference type="ARBA" id="ARBA00023163"/>
    </source>
</evidence>
<evidence type="ECO:0000313" key="6">
    <source>
        <dbReference type="EMBL" id="TQL64249.1"/>
    </source>
</evidence>
<reference evidence="6 7" key="1">
    <citation type="submission" date="2019-06" db="EMBL/GenBank/DDBJ databases">
        <title>Sequencing the genomes of 1000 actinobacteria strains.</title>
        <authorList>
            <person name="Klenk H.-P."/>
        </authorList>
    </citation>
    <scope>NUCLEOTIDE SEQUENCE [LARGE SCALE GENOMIC DNA]</scope>
    <source>
        <strain evidence="6 7">DSM 4813</strain>
    </source>
</reference>
<accession>A0A542ZVC0</accession>
<evidence type="ECO:0000256" key="4">
    <source>
        <dbReference type="SAM" id="Phobius"/>
    </source>
</evidence>
<dbReference type="InterPro" id="IPR046532">
    <property type="entry name" value="DUF6597"/>
</dbReference>
<comment type="caution">
    <text evidence="6">The sequence shown here is derived from an EMBL/GenBank/DDBJ whole genome shotgun (WGS) entry which is preliminary data.</text>
</comment>
<dbReference type="GO" id="GO:0043565">
    <property type="term" value="F:sequence-specific DNA binding"/>
    <property type="evidence" value="ECO:0007669"/>
    <property type="project" value="InterPro"/>
</dbReference>
<evidence type="ECO:0000256" key="2">
    <source>
        <dbReference type="ARBA" id="ARBA00023125"/>
    </source>
</evidence>
<dbReference type="InterPro" id="IPR009057">
    <property type="entry name" value="Homeodomain-like_sf"/>
</dbReference>
<keyword evidence="2" id="KW-0238">DNA-binding</keyword>
<dbReference type="PROSITE" id="PS01124">
    <property type="entry name" value="HTH_ARAC_FAMILY_2"/>
    <property type="match status" value="1"/>
</dbReference>
<dbReference type="AlphaFoldDB" id="A0A542ZVC0"/>
<keyword evidence="4" id="KW-1133">Transmembrane helix</keyword>
<protein>
    <submittedName>
        <fullName evidence="6">AraC family transcriptional regulator</fullName>
    </submittedName>
</protein>
<organism evidence="6 7">
    <name type="scientific">Rarobacter faecitabidus</name>
    <dbReference type="NCBI Taxonomy" id="13243"/>
    <lineage>
        <taxon>Bacteria</taxon>
        <taxon>Bacillati</taxon>
        <taxon>Actinomycetota</taxon>
        <taxon>Actinomycetes</taxon>
        <taxon>Micrococcales</taxon>
        <taxon>Rarobacteraceae</taxon>
        <taxon>Rarobacter</taxon>
    </lineage>
</organism>
<evidence type="ECO:0000256" key="1">
    <source>
        <dbReference type="ARBA" id="ARBA00023015"/>
    </source>
</evidence>
<evidence type="ECO:0000259" key="5">
    <source>
        <dbReference type="PROSITE" id="PS01124"/>
    </source>
</evidence>
<evidence type="ECO:0000313" key="7">
    <source>
        <dbReference type="Proteomes" id="UP000315389"/>
    </source>
</evidence>
<dbReference type="InterPro" id="IPR018060">
    <property type="entry name" value="HTH_AraC"/>
</dbReference>
<keyword evidence="3" id="KW-0804">Transcription</keyword>
<gene>
    <name evidence="6" type="ORF">FB461_0744</name>
</gene>
<dbReference type="Pfam" id="PF12833">
    <property type="entry name" value="HTH_18"/>
    <property type="match status" value="1"/>
</dbReference>
<feature type="transmembrane region" description="Helical" evidence="4">
    <location>
        <begin position="104"/>
        <end position="125"/>
    </location>
</feature>
<dbReference type="Pfam" id="PF20240">
    <property type="entry name" value="DUF6597"/>
    <property type="match status" value="1"/>
</dbReference>
<dbReference type="EMBL" id="VFOS01000001">
    <property type="protein sequence ID" value="TQL64249.1"/>
    <property type="molecule type" value="Genomic_DNA"/>
</dbReference>
<keyword evidence="4" id="KW-0472">Membrane</keyword>
<dbReference type="InterPro" id="IPR050204">
    <property type="entry name" value="AraC_XylS_family_regulators"/>
</dbReference>
<keyword evidence="1" id="KW-0805">Transcription regulation</keyword>
<feature type="domain" description="HTH araC/xylS-type" evidence="5">
    <location>
        <begin position="181"/>
        <end position="279"/>
    </location>
</feature>
<dbReference type="InterPro" id="IPR018062">
    <property type="entry name" value="HTH_AraC-typ_CS"/>
</dbReference>
<dbReference type="SMART" id="SM00342">
    <property type="entry name" value="HTH_ARAC"/>
    <property type="match status" value="1"/>
</dbReference>
<dbReference type="PANTHER" id="PTHR46796">
    <property type="entry name" value="HTH-TYPE TRANSCRIPTIONAL ACTIVATOR RHAS-RELATED"/>
    <property type="match status" value="1"/>
</dbReference>
<dbReference type="PROSITE" id="PS00041">
    <property type="entry name" value="HTH_ARAC_FAMILY_1"/>
    <property type="match status" value="1"/>
</dbReference>
<proteinExistence type="predicted"/>